<dbReference type="RefSeq" id="WP_082777687.1">
    <property type="nucleotide sequence ID" value="NZ_JBFALK010000045.1"/>
</dbReference>
<dbReference type="InterPro" id="IPR036388">
    <property type="entry name" value="WH-like_DNA-bd_sf"/>
</dbReference>
<keyword evidence="3" id="KW-0804">Transcription</keyword>
<proteinExistence type="predicted"/>
<feature type="domain" description="IclR-ED" evidence="5">
    <location>
        <begin position="73"/>
        <end position="254"/>
    </location>
</feature>
<evidence type="ECO:0000313" key="6">
    <source>
        <dbReference type="EMBL" id="MEV0975139.1"/>
    </source>
</evidence>
<dbReference type="Proteomes" id="UP001551675">
    <property type="component" value="Unassembled WGS sequence"/>
</dbReference>
<dbReference type="EMBL" id="JBFALK010000045">
    <property type="protein sequence ID" value="MEV0975139.1"/>
    <property type="molecule type" value="Genomic_DNA"/>
</dbReference>
<gene>
    <name evidence="6" type="ORF">AB0I59_41670</name>
</gene>
<evidence type="ECO:0000256" key="2">
    <source>
        <dbReference type="ARBA" id="ARBA00023125"/>
    </source>
</evidence>
<evidence type="ECO:0000259" key="5">
    <source>
        <dbReference type="PROSITE" id="PS51078"/>
    </source>
</evidence>
<dbReference type="PROSITE" id="PS51078">
    <property type="entry name" value="ICLR_ED"/>
    <property type="match status" value="1"/>
</dbReference>
<protein>
    <submittedName>
        <fullName evidence="6">IclR family transcriptional regulator</fullName>
    </submittedName>
</protein>
<organism evidence="6 7">
    <name type="scientific">Microtetraspora glauca</name>
    <dbReference type="NCBI Taxonomy" id="1996"/>
    <lineage>
        <taxon>Bacteria</taxon>
        <taxon>Bacillati</taxon>
        <taxon>Actinomycetota</taxon>
        <taxon>Actinomycetes</taxon>
        <taxon>Streptosporangiales</taxon>
        <taxon>Streptosporangiaceae</taxon>
        <taxon>Microtetraspora</taxon>
    </lineage>
</organism>
<dbReference type="SMART" id="SM00346">
    <property type="entry name" value="HTH_ICLR"/>
    <property type="match status" value="1"/>
</dbReference>
<reference evidence="6 7" key="1">
    <citation type="submission" date="2024-06" db="EMBL/GenBank/DDBJ databases">
        <title>The Natural Products Discovery Center: Release of the First 8490 Sequenced Strains for Exploring Actinobacteria Biosynthetic Diversity.</title>
        <authorList>
            <person name="Kalkreuter E."/>
            <person name="Kautsar S.A."/>
            <person name="Yang D."/>
            <person name="Bader C.D."/>
            <person name="Teijaro C.N."/>
            <person name="Fluegel L."/>
            <person name="Davis C.M."/>
            <person name="Simpson J.R."/>
            <person name="Lauterbach L."/>
            <person name="Steele A.D."/>
            <person name="Gui C."/>
            <person name="Meng S."/>
            <person name="Li G."/>
            <person name="Viehrig K."/>
            <person name="Ye F."/>
            <person name="Su P."/>
            <person name="Kiefer A.F."/>
            <person name="Nichols A."/>
            <person name="Cepeda A.J."/>
            <person name="Yan W."/>
            <person name="Fan B."/>
            <person name="Jiang Y."/>
            <person name="Adhikari A."/>
            <person name="Zheng C.-J."/>
            <person name="Schuster L."/>
            <person name="Cowan T.M."/>
            <person name="Smanski M.J."/>
            <person name="Chevrette M.G."/>
            <person name="De Carvalho L.P.S."/>
            <person name="Shen B."/>
        </authorList>
    </citation>
    <scope>NUCLEOTIDE SEQUENCE [LARGE SCALE GENOMIC DNA]</scope>
    <source>
        <strain evidence="6 7">NPDC050100</strain>
    </source>
</reference>
<dbReference type="Pfam" id="PF01614">
    <property type="entry name" value="IclR_C"/>
    <property type="match status" value="1"/>
</dbReference>
<dbReference type="InterPro" id="IPR014757">
    <property type="entry name" value="Tscrpt_reg_IclR_C"/>
</dbReference>
<dbReference type="PROSITE" id="PS51077">
    <property type="entry name" value="HTH_ICLR"/>
    <property type="match status" value="1"/>
</dbReference>
<dbReference type="InterPro" id="IPR029016">
    <property type="entry name" value="GAF-like_dom_sf"/>
</dbReference>
<dbReference type="Gene3D" id="1.10.10.10">
    <property type="entry name" value="Winged helix-like DNA-binding domain superfamily/Winged helix DNA-binding domain"/>
    <property type="match status" value="1"/>
</dbReference>
<evidence type="ECO:0000259" key="4">
    <source>
        <dbReference type="PROSITE" id="PS51077"/>
    </source>
</evidence>
<dbReference type="InterPro" id="IPR011991">
    <property type="entry name" value="ArsR-like_HTH"/>
</dbReference>
<dbReference type="CDD" id="cd00090">
    <property type="entry name" value="HTH_ARSR"/>
    <property type="match status" value="1"/>
</dbReference>
<dbReference type="SUPFAM" id="SSF46785">
    <property type="entry name" value="Winged helix' DNA-binding domain"/>
    <property type="match status" value="1"/>
</dbReference>
<keyword evidence="1" id="KW-0805">Transcription regulation</keyword>
<dbReference type="InterPro" id="IPR005471">
    <property type="entry name" value="Tscrpt_reg_IclR_N"/>
</dbReference>
<dbReference type="SUPFAM" id="SSF55781">
    <property type="entry name" value="GAF domain-like"/>
    <property type="match status" value="1"/>
</dbReference>
<evidence type="ECO:0000256" key="1">
    <source>
        <dbReference type="ARBA" id="ARBA00023015"/>
    </source>
</evidence>
<accession>A0ABV3GU22</accession>
<sequence>MTNAGTAVGESGTSVGKALSLLRAFAPTGGPIGVVELARRCGMPKSTAHRLLAVLAEQGVVERWDGRWRLGITMFELGALTGVGPNSRVQQIALPYLHELAAATGHTVHLGVLDQGEVLYLSKIFGHRRISTPTRVGGRMPAYATGLGKALLAYADPGEVGSILTGRLRPLTPSTVASEKALQAALAQARDSGIAWDQQECIPGLVCAAAPVTDGAGRAVAAISVSGPPGTAGRAHLAGRVRAAATAISDCLRPVEPAGQRRSAGGLASPKSH</sequence>
<dbReference type="PANTHER" id="PTHR30136">
    <property type="entry name" value="HELIX-TURN-HELIX TRANSCRIPTIONAL REGULATOR, ICLR FAMILY"/>
    <property type="match status" value="1"/>
</dbReference>
<evidence type="ECO:0000256" key="3">
    <source>
        <dbReference type="ARBA" id="ARBA00023163"/>
    </source>
</evidence>
<dbReference type="Pfam" id="PF09339">
    <property type="entry name" value="HTH_IclR"/>
    <property type="match status" value="1"/>
</dbReference>
<feature type="domain" description="HTH iclR-type" evidence="4">
    <location>
        <begin position="12"/>
        <end position="72"/>
    </location>
</feature>
<dbReference type="PANTHER" id="PTHR30136:SF24">
    <property type="entry name" value="HTH-TYPE TRANSCRIPTIONAL REPRESSOR ALLR"/>
    <property type="match status" value="1"/>
</dbReference>
<dbReference type="InterPro" id="IPR050707">
    <property type="entry name" value="HTH_MetabolicPath_Reg"/>
</dbReference>
<comment type="caution">
    <text evidence="6">The sequence shown here is derived from an EMBL/GenBank/DDBJ whole genome shotgun (WGS) entry which is preliminary data.</text>
</comment>
<dbReference type="InterPro" id="IPR036390">
    <property type="entry name" value="WH_DNA-bd_sf"/>
</dbReference>
<name>A0ABV3GU22_MICGL</name>
<dbReference type="Gene3D" id="3.30.450.40">
    <property type="match status" value="1"/>
</dbReference>
<keyword evidence="2" id="KW-0238">DNA-binding</keyword>
<evidence type="ECO:0000313" key="7">
    <source>
        <dbReference type="Proteomes" id="UP001551675"/>
    </source>
</evidence>
<keyword evidence="7" id="KW-1185">Reference proteome</keyword>